<keyword evidence="1" id="KW-0433">Leucine-rich repeat</keyword>
<evidence type="ECO:0000259" key="4">
    <source>
        <dbReference type="Pfam" id="PF23282"/>
    </source>
</evidence>
<dbReference type="Gene3D" id="3.40.50.300">
    <property type="entry name" value="P-loop containing nucleotide triphosphate hydrolases"/>
    <property type="match status" value="1"/>
</dbReference>
<dbReference type="PRINTS" id="PR00364">
    <property type="entry name" value="DISEASERSIST"/>
</dbReference>
<feature type="domain" description="NB-ARC" evidence="3">
    <location>
        <begin position="162"/>
        <end position="320"/>
    </location>
</feature>
<dbReference type="Gene3D" id="1.10.8.430">
    <property type="entry name" value="Helical domain of apoptotic protease-activating factors"/>
    <property type="match status" value="1"/>
</dbReference>
<gene>
    <name evidence="5" type="ORF">CSSPJE1EN1_LOCUS6583</name>
</gene>
<evidence type="ECO:0000313" key="6">
    <source>
        <dbReference type="Proteomes" id="UP001497444"/>
    </source>
</evidence>
<dbReference type="InterPro" id="IPR044974">
    <property type="entry name" value="Disease_R_plants"/>
</dbReference>
<dbReference type="InterPro" id="IPR036388">
    <property type="entry name" value="WH-like_DNA-bd_sf"/>
</dbReference>
<dbReference type="InterPro" id="IPR029058">
    <property type="entry name" value="AB_hydrolase_fold"/>
</dbReference>
<dbReference type="InterPro" id="IPR058192">
    <property type="entry name" value="WHD_ROQ1-like"/>
</dbReference>
<evidence type="ECO:0000259" key="3">
    <source>
        <dbReference type="Pfam" id="PF00931"/>
    </source>
</evidence>
<reference evidence="5" key="1">
    <citation type="submission" date="2024-02" db="EMBL/GenBank/DDBJ databases">
        <authorList>
            <consortium name="ELIXIR-Norway"/>
            <consortium name="Elixir Norway"/>
        </authorList>
    </citation>
    <scope>NUCLEOTIDE SEQUENCE</scope>
</reference>
<dbReference type="InterPro" id="IPR002182">
    <property type="entry name" value="NB-ARC"/>
</dbReference>
<protein>
    <recommendedName>
        <fullName evidence="7">NB-ARC domain-containing protein</fullName>
    </recommendedName>
</protein>
<evidence type="ECO:0000313" key="5">
    <source>
        <dbReference type="EMBL" id="CAK9261105.1"/>
    </source>
</evidence>
<accession>A0ABP0W715</accession>
<dbReference type="Pfam" id="PF00931">
    <property type="entry name" value="NB-ARC"/>
    <property type="match status" value="1"/>
</dbReference>
<evidence type="ECO:0000256" key="2">
    <source>
        <dbReference type="ARBA" id="ARBA00022737"/>
    </source>
</evidence>
<feature type="domain" description="Disease resistance protein Roq1-like winged-helix" evidence="4">
    <location>
        <begin position="400"/>
        <end position="466"/>
    </location>
</feature>
<dbReference type="InterPro" id="IPR027417">
    <property type="entry name" value="P-loop_NTPase"/>
</dbReference>
<dbReference type="Proteomes" id="UP001497444">
    <property type="component" value="Chromosome 13"/>
</dbReference>
<feature type="non-terminal residue" evidence="5">
    <location>
        <position position="570"/>
    </location>
</feature>
<dbReference type="PANTHER" id="PTHR11017:SF385">
    <property type="entry name" value="DISEASE RESISTANCE PROTEIN (TIR-NBS-LRR CLASS)-RELATED"/>
    <property type="match status" value="1"/>
</dbReference>
<keyword evidence="2" id="KW-0677">Repeat</keyword>
<dbReference type="InterPro" id="IPR042197">
    <property type="entry name" value="Apaf_helical"/>
</dbReference>
<dbReference type="Gene3D" id="1.10.10.10">
    <property type="entry name" value="Winged helix-like DNA-binding domain superfamily/Winged helix DNA-binding domain"/>
    <property type="match status" value="1"/>
</dbReference>
<organism evidence="5 6">
    <name type="scientific">Sphagnum jensenii</name>
    <dbReference type="NCBI Taxonomy" id="128206"/>
    <lineage>
        <taxon>Eukaryota</taxon>
        <taxon>Viridiplantae</taxon>
        <taxon>Streptophyta</taxon>
        <taxon>Embryophyta</taxon>
        <taxon>Bryophyta</taxon>
        <taxon>Sphagnophytina</taxon>
        <taxon>Sphagnopsida</taxon>
        <taxon>Sphagnales</taxon>
        <taxon>Sphagnaceae</taxon>
        <taxon>Sphagnum</taxon>
    </lineage>
</organism>
<evidence type="ECO:0000256" key="1">
    <source>
        <dbReference type="ARBA" id="ARBA00022614"/>
    </source>
</evidence>
<dbReference type="SUPFAM" id="SSF52540">
    <property type="entry name" value="P-loop containing nucleoside triphosphate hydrolases"/>
    <property type="match status" value="1"/>
</dbReference>
<dbReference type="PANTHER" id="PTHR11017">
    <property type="entry name" value="LEUCINE-RICH REPEAT-CONTAINING PROTEIN"/>
    <property type="match status" value="1"/>
</dbReference>
<name>A0ABP0W715_9BRYO</name>
<dbReference type="EMBL" id="OZ020108">
    <property type="protein sequence ID" value="CAK9261105.1"/>
    <property type="molecule type" value="Genomic_DNA"/>
</dbReference>
<keyword evidence="6" id="KW-1185">Reference proteome</keyword>
<feature type="non-terminal residue" evidence="5">
    <location>
        <position position="1"/>
    </location>
</feature>
<proteinExistence type="predicted"/>
<sequence length="570" mass="64969">YQSLWDGPVALVAYSFGGLVLKSLVVEAHKYVYQRPKNGLDDEVQKCCETFLNNVKGVIFYGVPHVGGTQYLSNYFTWQYQQINTLSRYATQSGFFKNLESFNSQMEHLSIDFKNAAHEDLNIYAFGEGLPLNENWKNIELPPLPCHEVALIDKAKDINILLQKESIVGLVGMGGIGKTTLSKKFYHLFHNQYDKSSFLEDVKSKDDINDVIKQLLHDLCGKRLRKDENVNQKDLDKIKQCMILKKVLVVVDDVGKAENLTSLQLPMHKGAKNATSKSRVLVNCRNWQILESHVSEDGKVVMKSLEEEQARELFMFHAFGNANHVPTKDFKDICMKIIKACEGLPLSLKVLGSFLRNTKELEMWKGAFNKLKSGKSLTGGNDNESLWSVLKISYDPLDKEHQNMFLDIACFLGGLKISTICRVWNGDYENPKFELQNLQHRSLIEWAEGGILYIHEQLRDMGQKIAMELPIMNRYIWKSNESKLSLQKDEVVVENLEGISLKKCVNLPTLSQIGSKGFPNLRLIDLTEASSTIVENFIQGRNLKNVKWFCLKKCKIQKLPSNLFDCSQLQ</sequence>
<dbReference type="Pfam" id="PF23282">
    <property type="entry name" value="WHD_ROQ1"/>
    <property type="match status" value="1"/>
</dbReference>
<evidence type="ECO:0008006" key="7">
    <source>
        <dbReference type="Google" id="ProtNLM"/>
    </source>
</evidence>
<dbReference type="SUPFAM" id="SSF53474">
    <property type="entry name" value="alpha/beta-Hydrolases"/>
    <property type="match status" value="1"/>
</dbReference>